<keyword evidence="2" id="KW-0677">Repeat</keyword>
<dbReference type="EMBL" id="MU167221">
    <property type="protein sequence ID" value="KAG0150214.1"/>
    <property type="molecule type" value="Genomic_DNA"/>
</dbReference>
<name>A0A9P6NU07_9BASI</name>
<feature type="compositionally biased region" description="Polar residues" evidence="6">
    <location>
        <begin position="368"/>
        <end position="385"/>
    </location>
</feature>
<dbReference type="Gene3D" id="2.10.110.10">
    <property type="entry name" value="Cysteine Rich Protein"/>
    <property type="match status" value="3"/>
</dbReference>
<evidence type="ECO:0000313" key="9">
    <source>
        <dbReference type="Proteomes" id="UP000886653"/>
    </source>
</evidence>
<dbReference type="PROSITE" id="PS00478">
    <property type="entry name" value="LIM_DOMAIN_1"/>
    <property type="match status" value="2"/>
</dbReference>
<evidence type="ECO:0000256" key="4">
    <source>
        <dbReference type="ARBA" id="ARBA00023038"/>
    </source>
</evidence>
<sequence>MAGFCRRCGDIIRGPETRCKCGGSSASSQVSRALFEPTKPDRWLKTYGEKRSASPATVVASARVPSRAQSTQPLQIAPHPASRPAKSSAPAPASDDVPTTQRRTSLADRSINTLPVQIVTPPTPLKQPVPPQSDPTPKRGLSVKSSARAHVRSLTANMPDSVDLSAAEEEVLTNVFGSVLDPHETRGRCGLCTEVFKREGKIFPDPRREEPGGEWAGVFYCRGCYTKAFSRGSCGSCGKVVVGDEGFIQLGKGGGRGLWHKKCFRCVHCNADVSGSPSVDLRGEPCCDDCFDRPTKGSLPSSSSVTDIPDLRLKPVRHALNHSPATRALRPAVEELRSKLQRAGIEKAPPVTPVLSSSTSTSAVPTTGLRSTTPSKTTSMPNFSALSKPCASPSTPTRSARPGPREAGPHVLSPSANPMCTKCSLPLFASLTRGAVNLATLPTTGETYHLDCLSCDSCNGAFQEGKYTLLDNEKLCDVCVARKDVAAAEARLKEFEAGWKRSAAAGKGQGLARTDVERSFPTSPVVVGPALLAKKVSGSPFLGGGGVSEVPKITGQARFGGQSICPGCLKPGTIQETRVGPKNERWHGKCLRCGGCGKALDSGAKRFEDSGKVGCRDCLDKERVLLRGGRM</sequence>
<dbReference type="PANTHER" id="PTHR24205:SF16">
    <property type="entry name" value="GH01042P-RELATED"/>
    <property type="match status" value="1"/>
</dbReference>
<feature type="compositionally biased region" description="Low complexity" evidence="6">
    <location>
        <begin position="77"/>
        <end position="94"/>
    </location>
</feature>
<keyword evidence="9" id="KW-1185">Reference proteome</keyword>
<keyword evidence="4 5" id="KW-0440">LIM domain</keyword>
<protein>
    <recommendedName>
        <fullName evidence="7">LIM zinc-binding domain-containing protein</fullName>
    </recommendedName>
</protein>
<keyword evidence="3 5" id="KW-0862">Zinc</keyword>
<dbReference type="Proteomes" id="UP000886653">
    <property type="component" value="Unassembled WGS sequence"/>
</dbReference>
<feature type="compositionally biased region" description="Pro residues" evidence="6">
    <location>
        <begin position="121"/>
        <end position="134"/>
    </location>
</feature>
<feature type="region of interest" description="Disordered" evidence="6">
    <location>
        <begin position="48"/>
        <end position="146"/>
    </location>
</feature>
<dbReference type="PROSITE" id="PS50023">
    <property type="entry name" value="LIM_DOMAIN_2"/>
    <property type="match status" value="3"/>
</dbReference>
<evidence type="ECO:0000256" key="2">
    <source>
        <dbReference type="ARBA" id="ARBA00022737"/>
    </source>
</evidence>
<dbReference type="GO" id="GO:0030695">
    <property type="term" value="F:GTPase regulator activity"/>
    <property type="evidence" value="ECO:0007669"/>
    <property type="project" value="UniProtKB-ARBA"/>
</dbReference>
<dbReference type="InterPro" id="IPR001781">
    <property type="entry name" value="Znf_LIM"/>
</dbReference>
<comment type="caution">
    <text evidence="8">The sequence shown here is derived from an EMBL/GenBank/DDBJ whole genome shotgun (WGS) entry which is preliminary data.</text>
</comment>
<evidence type="ECO:0000313" key="8">
    <source>
        <dbReference type="EMBL" id="KAG0150214.1"/>
    </source>
</evidence>
<feature type="domain" description="LIM zinc-binding" evidence="7">
    <location>
        <begin position="418"/>
        <end position="486"/>
    </location>
</feature>
<dbReference type="SMART" id="SM00132">
    <property type="entry name" value="LIM"/>
    <property type="match status" value="3"/>
</dbReference>
<dbReference type="OrthoDB" id="1112565at2759"/>
<reference evidence="8" key="1">
    <citation type="submission" date="2013-11" db="EMBL/GenBank/DDBJ databases">
        <title>Genome sequence of the fusiform rust pathogen reveals effectors for host alternation and coevolution with pine.</title>
        <authorList>
            <consortium name="DOE Joint Genome Institute"/>
            <person name="Smith K."/>
            <person name="Pendleton A."/>
            <person name="Kubisiak T."/>
            <person name="Anderson C."/>
            <person name="Salamov A."/>
            <person name="Aerts A."/>
            <person name="Riley R."/>
            <person name="Clum A."/>
            <person name="Lindquist E."/>
            <person name="Ence D."/>
            <person name="Campbell M."/>
            <person name="Kronenberg Z."/>
            <person name="Feau N."/>
            <person name="Dhillon B."/>
            <person name="Hamelin R."/>
            <person name="Burleigh J."/>
            <person name="Smith J."/>
            <person name="Yandell M."/>
            <person name="Nelson C."/>
            <person name="Grigoriev I."/>
            <person name="Davis J."/>
        </authorList>
    </citation>
    <scope>NUCLEOTIDE SEQUENCE</scope>
    <source>
        <strain evidence="8">G11</strain>
    </source>
</reference>
<evidence type="ECO:0000256" key="5">
    <source>
        <dbReference type="PROSITE-ProRule" id="PRU00125"/>
    </source>
</evidence>
<dbReference type="GO" id="GO:0005634">
    <property type="term" value="C:nucleus"/>
    <property type="evidence" value="ECO:0007669"/>
    <property type="project" value="TreeGrafter"/>
</dbReference>
<evidence type="ECO:0000256" key="3">
    <source>
        <dbReference type="ARBA" id="ARBA00022833"/>
    </source>
</evidence>
<feature type="domain" description="LIM zinc-binding" evidence="7">
    <location>
        <begin position="232"/>
        <end position="297"/>
    </location>
</feature>
<evidence type="ECO:0000259" key="7">
    <source>
        <dbReference type="PROSITE" id="PS50023"/>
    </source>
</evidence>
<evidence type="ECO:0000256" key="6">
    <source>
        <dbReference type="SAM" id="MobiDB-lite"/>
    </source>
</evidence>
<keyword evidence="1 5" id="KW-0479">Metal-binding</keyword>
<gene>
    <name evidence="8" type="ORF">CROQUDRAFT_652635</name>
</gene>
<feature type="compositionally biased region" description="Low complexity" evidence="6">
    <location>
        <begin position="353"/>
        <end position="367"/>
    </location>
</feature>
<feature type="region of interest" description="Disordered" evidence="6">
    <location>
        <begin position="344"/>
        <end position="413"/>
    </location>
</feature>
<proteinExistence type="predicted"/>
<dbReference type="GO" id="GO:0003712">
    <property type="term" value="F:transcription coregulator activity"/>
    <property type="evidence" value="ECO:0007669"/>
    <property type="project" value="TreeGrafter"/>
</dbReference>
<accession>A0A9P6NU07</accession>
<dbReference type="GO" id="GO:0046872">
    <property type="term" value="F:metal ion binding"/>
    <property type="evidence" value="ECO:0007669"/>
    <property type="project" value="UniProtKB-KW"/>
</dbReference>
<dbReference type="PANTHER" id="PTHR24205">
    <property type="entry name" value="FOUR AND A HALF LIM DOMAINS PROTEIN"/>
    <property type="match status" value="1"/>
</dbReference>
<dbReference type="Pfam" id="PF00412">
    <property type="entry name" value="LIM"/>
    <property type="match status" value="2"/>
</dbReference>
<evidence type="ECO:0000256" key="1">
    <source>
        <dbReference type="ARBA" id="ARBA00022723"/>
    </source>
</evidence>
<feature type="domain" description="LIM zinc-binding" evidence="7">
    <location>
        <begin position="563"/>
        <end position="625"/>
    </location>
</feature>
<dbReference type="AlphaFoldDB" id="A0A9P6NU07"/>
<dbReference type="CDD" id="cd08368">
    <property type="entry name" value="LIM"/>
    <property type="match status" value="2"/>
</dbReference>
<organism evidence="8 9">
    <name type="scientific">Cronartium quercuum f. sp. fusiforme G11</name>
    <dbReference type="NCBI Taxonomy" id="708437"/>
    <lineage>
        <taxon>Eukaryota</taxon>
        <taxon>Fungi</taxon>
        <taxon>Dikarya</taxon>
        <taxon>Basidiomycota</taxon>
        <taxon>Pucciniomycotina</taxon>
        <taxon>Pucciniomycetes</taxon>
        <taxon>Pucciniales</taxon>
        <taxon>Coleosporiaceae</taxon>
        <taxon>Cronartium</taxon>
    </lineage>
</organism>